<keyword evidence="2" id="KW-1185">Reference proteome</keyword>
<dbReference type="EMBL" id="JBEWTB010000002">
    <property type="protein sequence ID" value="MET4755593.1"/>
    <property type="molecule type" value="Genomic_DNA"/>
</dbReference>
<comment type="caution">
    <text evidence="1">The sequence shown here is derived from an EMBL/GenBank/DDBJ whole genome shotgun (WGS) entry which is preliminary data.</text>
</comment>
<reference evidence="1 2" key="1">
    <citation type="submission" date="2024-06" db="EMBL/GenBank/DDBJ databases">
        <title>Genomic Encyclopedia of Type Strains, Phase V (KMG-V): Genome sequencing to study the core and pangenomes of soil and plant-associated prokaryotes.</title>
        <authorList>
            <person name="Whitman W."/>
        </authorList>
    </citation>
    <scope>NUCLEOTIDE SEQUENCE [LARGE SCALE GENOMIC DNA]</scope>
    <source>
        <strain evidence="1 2">NE40</strain>
    </source>
</reference>
<protein>
    <recommendedName>
        <fullName evidence="3">RNA helicase</fullName>
    </recommendedName>
</protein>
<dbReference type="Proteomes" id="UP001549366">
    <property type="component" value="Unassembled WGS sequence"/>
</dbReference>
<sequence length="271" mass="30791">MTKNKDCGLIMPISSIDGCSSEHWMEVKEIITEAVESIEKYNFKVSLVSDADDVGVIQKRIVQNVYNSDIVVCDVSGKNPNVMFELGMRLAFDKPTVIIKDDKTNYSFDTGIIEHITYPRDLRFSNIVTFKEGLADKVIATLEKSESDPDHSTFLKNFGKFHVANLSEDVVSSDKVVIEMLTELQSEVSSLRNRVIRNDKLAKNSSVNSMNRKIRSSINLWQRRESCDTSDMLGNEEFYNYIEKRVGAPEYYNSREEFEDAVNTILLDPAA</sequence>
<organism evidence="1 2">
    <name type="scientific">Endozoicomonas lisbonensis</name>
    <dbReference type="NCBI Taxonomy" id="3120522"/>
    <lineage>
        <taxon>Bacteria</taxon>
        <taxon>Pseudomonadati</taxon>
        <taxon>Pseudomonadota</taxon>
        <taxon>Gammaproteobacteria</taxon>
        <taxon>Oceanospirillales</taxon>
        <taxon>Endozoicomonadaceae</taxon>
        <taxon>Endozoicomonas</taxon>
    </lineage>
</organism>
<evidence type="ECO:0008006" key="3">
    <source>
        <dbReference type="Google" id="ProtNLM"/>
    </source>
</evidence>
<accession>A0ABV2SF73</accession>
<dbReference type="Gene3D" id="3.40.50.450">
    <property type="match status" value="1"/>
</dbReference>
<proteinExistence type="predicted"/>
<evidence type="ECO:0000313" key="2">
    <source>
        <dbReference type="Proteomes" id="UP001549366"/>
    </source>
</evidence>
<name>A0ABV2SF73_9GAMM</name>
<dbReference type="RefSeq" id="WP_354010004.1">
    <property type="nucleotide sequence ID" value="NZ_JBEWTA010000001.1"/>
</dbReference>
<gene>
    <name evidence="1" type="ORF">V5J35_000785</name>
</gene>
<evidence type="ECO:0000313" key="1">
    <source>
        <dbReference type="EMBL" id="MET4755593.1"/>
    </source>
</evidence>
<dbReference type="SUPFAM" id="SSF52309">
    <property type="entry name" value="N-(deoxy)ribosyltransferase-like"/>
    <property type="match status" value="1"/>
</dbReference>